<feature type="chain" id="PRO_5045578868" description="Cupin 2 conserved barrel domain-containing protein" evidence="1">
    <location>
        <begin position="27"/>
        <end position="163"/>
    </location>
</feature>
<keyword evidence="1" id="KW-0732">Signal</keyword>
<sequence>MNGKKSTVAALATVLLCGVYVSSASATPPSVPPPTASGTSTGVLDGTERHLFVAAQDRVALTAAVPTTVSTFDLTYQPGQFSGWHSHPGIVVAVVTSGTVERQTVTKRGRCVTEEFGVGQSFTEVGPHVVRNAGDVPAVLSITRIYPTSATQGRIDEPAPACS</sequence>
<dbReference type="EMBL" id="JAAXOY010000101">
    <property type="protein sequence ID" value="NKY39105.1"/>
    <property type="molecule type" value="Genomic_DNA"/>
</dbReference>
<evidence type="ECO:0008006" key="4">
    <source>
        <dbReference type="Google" id="ProtNLM"/>
    </source>
</evidence>
<dbReference type="InterPro" id="IPR011051">
    <property type="entry name" value="RmlC_Cupin_sf"/>
</dbReference>
<proteinExistence type="predicted"/>
<dbReference type="RefSeq" id="WP_168678242.1">
    <property type="nucleotide sequence ID" value="NZ_JAAXOY010000101.1"/>
</dbReference>
<keyword evidence="3" id="KW-1185">Reference proteome</keyword>
<dbReference type="InterPro" id="IPR014710">
    <property type="entry name" value="RmlC-like_jellyroll"/>
</dbReference>
<evidence type="ECO:0000313" key="2">
    <source>
        <dbReference type="EMBL" id="NKY39105.1"/>
    </source>
</evidence>
<dbReference type="Proteomes" id="UP000777774">
    <property type="component" value="Unassembled WGS sequence"/>
</dbReference>
<accession>A0ABX1JZC5</accession>
<comment type="caution">
    <text evidence="2">The sequence shown here is derived from an EMBL/GenBank/DDBJ whole genome shotgun (WGS) entry which is preliminary data.</text>
</comment>
<feature type="signal peptide" evidence="1">
    <location>
        <begin position="1"/>
        <end position="26"/>
    </location>
</feature>
<gene>
    <name evidence="2" type="ORF">HGA02_06005</name>
</gene>
<organism evidence="2 3">
    <name type="scientific">Cellulomonas septica</name>
    <dbReference type="NCBI Taxonomy" id="285080"/>
    <lineage>
        <taxon>Bacteria</taxon>
        <taxon>Bacillati</taxon>
        <taxon>Actinomycetota</taxon>
        <taxon>Actinomycetes</taxon>
        <taxon>Micrococcales</taxon>
        <taxon>Cellulomonadaceae</taxon>
        <taxon>Cellulomonas</taxon>
    </lineage>
</organism>
<dbReference type="Gene3D" id="2.60.120.10">
    <property type="entry name" value="Jelly Rolls"/>
    <property type="match status" value="1"/>
</dbReference>
<evidence type="ECO:0000313" key="3">
    <source>
        <dbReference type="Proteomes" id="UP000777774"/>
    </source>
</evidence>
<protein>
    <recommendedName>
        <fullName evidence="4">Cupin 2 conserved barrel domain-containing protein</fullName>
    </recommendedName>
</protein>
<dbReference type="SUPFAM" id="SSF51182">
    <property type="entry name" value="RmlC-like cupins"/>
    <property type="match status" value="1"/>
</dbReference>
<evidence type="ECO:0000256" key="1">
    <source>
        <dbReference type="SAM" id="SignalP"/>
    </source>
</evidence>
<name>A0ABX1JZC5_9CELL</name>
<reference evidence="2 3" key="1">
    <citation type="submission" date="2020-04" db="EMBL/GenBank/DDBJ databases">
        <title>MicrobeNet Type strains.</title>
        <authorList>
            <person name="Nicholson A.C."/>
        </authorList>
    </citation>
    <scope>NUCLEOTIDE SEQUENCE [LARGE SCALE GENOMIC DNA]</scope>
    <source>
        <strain evidence="2 3">ATCC BAA-787</strain>
    </source>
</reference>